<feature type="chain" id="PRO_5011686277" evidence="1">
    <location>
        <begin position="20"/>
        <end position="192"/>
    </location>
</feature>
<dbReference type="STRING" id="1855383.SAMN05216548_10459"/>
<gene>
    <name evidence="2" type="ORF">SAMN05216548_10459</name>
</gene>
<dbReference type="RefSeq" id="WP_092495942.1">
    <property type="nucleotide sequence ID" value="NZ_FOFG01000004.1"/>
</dbReference>
<reference evidence="2 3" key="1">
    <citation type="submission" date="2016-10" db="EMBL/GenBank/DDBJ databases">
        <authorList>
            <person name="de Groot N.N."/>
        </authorList>
    </citation>
    <scope>NUCLEOTIDE SEQUENCE [LARGE SCALE GENOMIC DNA]</scope>
    <source>
        <strain evidence="2 3">A52C2</strain>
    </source>
</reference>
<evidence type="ECO:0000313" key="2">
    <source>
        <dbReference type="EMBL" id="SEQ35111.1"/>
    </source>
</evidence>
<keyword evidence="3" id="KW-1185">Reference proteome</keyword>
<dbReference type="OrthoDB" id="7915172at2"/>
<evidence type="ECO:0000256" key="1">
    <source>
        <dbReference type="SAM" id="SignalP"/>
    </source>
</evidence>
<protein>
    <submittedName>
        <fullName evidence="2">Uncharacterized protein</fullName>
    </submittedName>
</protein>
<sequence length="192" mass="20442">MSRLTALFLSCAVSVAAFAAPARANDDAAVFMAKFSGEWMGIGRILIGPQVNSKFYCSLDGDPTHTQLTFNMKGKCWMGKLSAPVFADLHYNNDNQRFYGAFLDGARGNGVDIIGERKGPDGFDLKLTRGSNSGVISASPVGDNQINATLLLHDGINNRDVPVVAMGIYRKGTPAYDPAPVPDVTGSIARAN</sequence>
<dbReference type="AlphaFoldDB" id="A0A1H9FAY5"/>
<dbReference type="EMBL" id="FOFG01000004">
    <property type="protein sequence ID" value="SEQ35111.1"/>
    <property type="molecule type" value="Genomic_DNA"/>
</dbReference>
<evidence type="ECO:0000313" key="3">
    <source>
        <dbReference type="Proteomes" id="UP000199647"/>
    </source>
</evidence>
<feature type="signal peptide" evidence="1">
    <location>
        <begin position="1"/>
        <end position="19"/>
    </location>
</feature>
<name>A0A1H9FAY5_9HYPH</name>
<dbReference type="Proteomes" id="UP000199647">
    <property type="component" value="Unassembled WGS sequence"/>
</dbReference>
<accession>A0A1H9FAY5</accession>
<organism evidence="2 3">
    <name type="scientific">Faunimonas pinastri</name>
    <dbReference type="NCBI Taxonomy" id="1855383"/>
    <lineage>
        <taxon>Bacteria</taxon>
        <taxon>Pseudomonadati</taxon>
        <taxon>Pseudomonadota</taxon>
        <taxon>Alphaproteobacteria</taxon>
        <taxon>Hyphomicrobiales</taxon>
        <taxon>Afifellaceae</taxon>
        <taxon>Faunimonas</taxon>
    </lineage>
</organism>
<proteinExistence type="predicted"/>
<keyword evidence="1" id="KW-0732">Signal</keyword>